<proteinExistence type="predicted"/>
<dbReference type="Proteomes" id="UP000077342">
    <property type="component" value="Unassembled WGS sequence"/>
</dbReference>
<name>A0A163VGZ1_9MYCO</name>
<comment type="caution">
    <text evidence="2">The sequence shown here is derived from an EMBL/GenBank/DDBJ whole genome shotgun (WGS) entry which is preliminary data.</text>
</comment>
<protein>
    <submittedName>
        <fullName evidence="2">Uncharacterized protein</fullName>
    </submittedName>
</protein>
<organism evidence="2 3">
    <name type="scientific">Mycobacterium ostraviense</name>
    <dbReference type="NCBI Taxonomy" id="2738409"/>
    <lineage>
        <taxon>Bacteria</taxon>
        <taxon>Bacillati</taxon>
        <taxon>Actinomycetota</taxon>
        <taxon>Actinomycetes</taxon>
        <taxon>Mycobacteriales</taxon>
        <taxon>Mycobacteriaceae</taxon>
        <taxon>Mycobacterium</taxon>
    </lineage>
</organism>
<gene>
    <name evidence="2" type="ORF">A4G28_26720</name>
</gene>
<accession>A0A163VGZ1</accession>
<evidence type="ECO:0000256" key="1">
    <source>
        <dbReference type="SAM" id="MobiDB-lite"/>
    </source>
</evidence>
<feature type="compositionally biased region" description="Basic and acidic residues" evidence="1">
    <location>
        <begin position="146"/>
        <end position="160"/>
    </location>
</feature>
<feature type="region of interest" description="Disordered" evidence="1">
    <location>
        <begin position="112"/>
        <end position="160"/>
    </location>
</feature>
<sequence length="392" mass="41638">MARRRAAMGIGDVLARCAAGRTHVLLAEAPGDWTLRALVERRMLSLGWCPALSPADADVLAVCGIGGGPEFAGNVDLIWDQMPGPRARIEVGDAEAVDSALNRAATELLDTRRQRRDAAQRSRSVDRWLGDGSAAAESPGGHHHSTGHDMGHGSHQHMDHPGMDMAPRGIALAEGGQDRDGLEMDVLHLSLGPVLAHWPSGLVLRCSLQGDVIADAEAWAIDADRSVFVPAAEQPAPLVAARECDHIVDLLALAGWPSAADHARQIRDLLLDESAPVDHAQLKLERLLRTLRRSWLLRWSLRDLAPLSVGDLERYRLPAALAGDSYDRLLARVDHALAALSNGLAASPIRADFSAVSGALPGFVCGLEVATARLVVASLGIDITATGPCSHG</sequence>
<feature type="compositionally biased region" description="Basic and acidic residues" evidence="1">
    <location>
        <begin position="112"/>
        <end position="129"/>
    </location>
</feature>
<evidence type="ECO:0000313" key="2">
    <source>
        <dbReference type="EMBL" id="KZS57354.1"/>
    </source>
</evidence>
<dbReference type="AlphaFoldDB" id="A0A163VGZ1"/>
<dbReference type="EMBL" id="LWCI01000163">
    <property type="protein sequence ID" value="KZS57354.1"/>
    <property type="molecule type" value="Genomic_DNA"/>
</dbReference>
<reference evidence="3" key="1">
    <citation type="submission" date="2016-04" db="EMBL/GenBank/DDBJ databases">
        <authorList>
            <person name="Strapagiel D."/>
            <person name="Borowka P."/>
            <person name="Marciniak B."/>
            <person name="Bakula Z."/>
            <person name="Van Ingen J."/>
            <person name="Safianowska A."/>
            <person name="Dziadek J."/>
            <person name="Jagielski T."/>
        </authorList>
    </citation>
    <scope>NUCLEOTIDE SEQUENCE [LARGE SCALE GENOMIC DNA]</scope>
    <source>
        <strain evidence="3">1010001458</strain>
    </source>
</reference>
<keyword evidence="3" id="KW-1185">Reference proteome</keyword>
<evidence type="ECO:0000313" key="3">
    <source>
        <dbReference type="Proteomes" id="UP000077342"/>
    </source>
</evidence>